<evidence type="ECO:0000256" key="2">
    <source>
        <dbReference type="SAM" id="SignalP"/>
    </source>
</evidence>
<feature type="domain" description="Tyrosine-protein kinase ephrin type A/B receptor-like" evidence="3">
    <location>
        <begin position="1427"/>
        <end position="1464"/>
    </location>
</feature>
<dbReference type="InterPro" id="IPR011641">
    <property type="entry name" value="Tyr-kin_ephrin_A/B_rcpt-like"/>
</dbReference>
<dbReference type="Pfam" id="PF07699">
    <property type="entry name" value="Ephrin_rec_like"/>
    <property type="match status" value="2"/>
</dbReference>
<dbReference type="SMART" id="SM01411">
    <property type="entry name" value="Ephrin_rec_like"/>
    <property type="match status" value="4"/>
</dbReference>
<evidence type="ECO:0000313" key="4">
    <source>
        <dbReference type="EMBL" id="CEM16798.1"/>
    </source>
</evidence>
<feature type="region of interest" description="Disordered" evidence="1">
    <location>
        <begin position="764"/>
        <end position="784"/>
    </location>
</feature>
<feature type="signal peptide" evidence="2">
    <location>
        <begin position="1"/>
        <end position="33"/>
    </location>
</feature>
<dbReference type="Gene3D" id="2.10.50.10">
    <property type="entry name" value="Tumor Necrosis Factor Receptor, subunit A, domain 2"/>
    <property type="match status" value="2"/>
</dbReference>
<feature type="region of interest" description="Disordered" evidence="1">
    <location>
        <begin position="297"/>
        <end position="324"/>
    </location>
</feature>
<gene>
    <name evidence="4" type="ORF">Cvel_18265</name>
</gene>
<feature type="chain" id="PRO_5005188957" description="Tyrosine-protein kinase ephrin type A/B receptor-like domain-containing protein" evidence="2">
    <location>
        <begin position="34"/>
        <end position="2228"/>
    </location>
</feature>
<reference evidence="4" key="1">
    <citation type="submission" date="2014-11" db="EMBL/GenBank/DDBJ databases">
        <authorList>
            <person name="Otto D Thomas"/>
            <person name="Naeem Raeece"/>
        </authorList>
    </citation>
    <scope>NUCLEOTIDE SEQUENCE</scope>
</reference>
<dbReference type="EMBL" id="CDMZ01000556">
    <property type="protein sequence ID" value="CEM16798.1"/>
    <property type="molecule type" value="Genomic_DNA"/>
</dbReference>
<organism evidence="4">
    <name type="scientific">Chromera velia CCMP2878</name>
    <dbReference type="NCBI Taxonomy" id="1169474"/>
    <lineage>
        <taxon>Eukaryota</taxon>
        <taxon>Sar</taxon>
        <taxon>Alveolata</taxon>
        <taxon>Colpodellida</taxon>
        <taxon>Chromeraceae</taxon>
        <taxon>Chromera</taxon>
    </lineage>
</organism>
<dbReference type="InterPro" id="IPR009030">
    <property type="entry name" value="Growth_fac_rcpt_cys_sf"/>
</dbReference>
<accession>A0A0G4FRE0</accession>
<evidence type="ECO:0000259" key="3">
    <source>
        <dbReference type="Pfam" id="PF07699"/>
    </source>
</evidence>
<sequence length="2228" mass="244719">MKVQWAFGVTVCHRVLLRSLVVILALGSLTCRGQSGINVVKETTRQTSQNVGAAIGNWVNGARRDVSNFYQFVFFPRHDWRFKYFPVSTNSNLVTKDNVSIGFEVLEIMNKPEGLFGQIYDLLFSSPLSITWDQLSKLQGSQDPALTGIVSLPTMIAAIKGIALVAANFACGGGIAEVSVAATKSFVPLIGDIYKFGASAGDFIGRKKTTNGVAGKVLNFLGLGPQPGGQALVDLQKAVIEGLSNRFKGVPGIDEEERLRRAKDALLRWRTGVFNDDRENPPDCPFESLSYKPAREIRDVDLQSPPPSPSRFSDPKKKFGSASFDNEDLIPRRGSFLDELETWKKRFETAKESTDFVAKQSGRLPKIGAALKLWLSLLQFLEYFQTAGTAEKNYYASDPRPRSPTPIRGVPGQARIEKGGAFLLTLTRGFDDSLGIRRRLKRRKLRAEKRQAMVAERFRERMRLAAEHMMRRSLEGKADSKEEGEEFLLERIFNGTSAESLRVSDEDLRRRMEAEGTWEEDEEGEGEDEEQLPHKNYGRMLREEPHLSGEDRHRRLQSMLGVDLTPFQGLDSQVADFELDRPATPCFRCILRSMKFMLELLKVNYSILQILSAIRKIRSFFTDLSFFSDLEALRRLFRNIAEAITNFVCQGSNPWWCSIEDQLDKLVDTACREFGRAVLGKNWNDCGEALAELIPDFVFPTVSFNFGIDLNIFDVDVFNMIRDLIRPFLERIRNLLKDFPKIALDISSCLQDAQILDANGNVQRAGDLNNPDRESQPGVSVHYSPGRRSATAVEVDFDCTGSAVRDADSTKSPIPLVRQLSYNSYTCEIQVGHLFRFPCGSTQKCTLPLSGDTLTTLQQECNRTSSNDFLQTDEISEMFRVFNSIRDPGEPEFSEDTISLKETAFTTYLCVDLSRLEEVGSDLVDLEPFAVRNIPQTPAATFPNQEGRFEGLQPQPGLFDVRAGLQGDTVCPLASGLSSRDTIFVEFASAQTPRIRGLSQNLNLREGLQGGAIDQPAHEGSIDSALTFGDSPYDPCLLTEAWDEASATLPGSDFELWKEYCHRRLAIASDRVPPSFPNMANGIFSCQGGAFPNVFASLCKIPKTLDFPVIITAMRPLNTFPPTATNPLGAGASVDSTAADDNGALAVFPEQSCQPFGDISQRPCGFQGCSDRDQMLPNNPTDQQARSVYDPVSPGIALAADTRQSPSRQIGFTEGACKAIRTQYKREDFPNVGSNLCLPLAFQFTCLSREDVLALRRGELSPNQEGRVALIFENSWREGKERISCEAQKTLRLGSIEFSPGAGSLYVDRTSELLLDDRTVCTVSECTFDFQRIRNFLISASDMTSAEFFTLQVTYDCHCGAGFEPGTLPDGNCNPCGRNTFRGEFDLECRPCPGGTDSPPQSSECVPCPEGTANPFGGNGCQDCVSGSFANVSGLAECLDCPENTFSPNETRNTFCEECPDGTQALYEGLGACVDCPDGSVRLGGSELFCEDCPAGTYEVNRTTCVPCPPGSFSARQGALSCTLCFGSYYQPQEGQTSCLPCPQDLTPEDAGATSADNCTVSTLLKETDGAKVFRELNGLGPAVPVDPDTLTDAQREEVCQELLRRNHLGGTNILRGDGLCNDPILNTVWCGWDGGDCCEQTCVPPPQALDETELDLLEQEFNDAFSSSDISAENPFNRSLEAAPVYSDAACSPLYLVCKNPLFSGGQQYECQPGAPPRTSDPERDNFNGTQILDCPPGLSSDDPRLGNGICNPELNFETAPCLYDAGDCCPGSCRPSPEIQLAGPCSDFDCKDPSANFDLVPPTFVNFPADLQVSLQDWDFQQGTAQLPVSHSITVVDNYPCRGQGQLQVMEDTPDPQTPCTPEATALAFRTYRAVDFSNNQGMLTQTIRIIDRTKPIIPGTPLAPIESSTFSYDGSFRFPHFDDFLTFGGINNGDLGPLENFFRWAVIIPSEIPNDAPPDVEAVDDPNTPPACPSQLTATAELQEILYPDGTRIPPADRNRYNNRVDLVNGRLPMTFVNPSPEQIEACMSANRTDVLLTARYKYTATDAGGNKAEATRDVIVLDTLAPLVIAAFLRDSANGLYEVQLLVSPQGLFSQSPPIFAPVIRSLTFAEFETDPTRYVAQDGDLCSTLVNIQEENPVWVDLSGRDSEASDREVQISFLFECDESAETPLSLAPGTLVVLRIATATVMDRAGNSQAFREEVSLRDPRPPTVEGGRSLETRSGT</sequence>
<keyword evidence="2" id="KW-0732">Signal</keyword>
<evidence type="ECO:0000256" key="1">
    <source>
        <dbReference type="SAM" id="MobiDB-lite"/>
    </source>
</evidence>
<name>A0A0G4FRE0_9ALVE</name>
<protein>
    <recommendedName>
        <fullName evidence="3">Tyrosine-protein kinase ephrin type A/B receptor-like domain-containing protein</fullName>
    </recommendedName>
</protein>
<dbReference type="PANTHER" id="PTHR46967:SF1">
    <property type="entry name" value="KERATIN-ASSOCIATED PROTEIN 16-1-LIKE"/>
    <property type="match status" value="1"/>
</dbReference>
<proteinExistence type="predicted"/>
<dbReference type="SUPFAM" id="SSF57184">
    <property type="entry name" value="Growth factor receptor domain"/>
    <property type="match status" value="2"/>
</dbReference>
<dbReference type="PANTHER" id="PTHR46967">
    <property type="entry name" value="INSULIN-LIKE GROWTH FACTOR BINDING PROTEIN,N-TERMINAL"/>
    <property type="match status" value="1"/>
</dbReference>
<feature type="domain" description="Tyrosine-protein kinase ephrin type A/B receptor-like" evidence="3">
    <location>
        <begin position="1522"/>
        <end position="1559"/>
    </location>
</feature>
<feature type="compositionally biased region" description="Basic and acidic residues" evidence="1">
    <location>
        <begin position="2202"/>
        <end position="2212"/>
    </location>
</feature>
<feature type="region of interest" description="Disordered" evidence="1">
    <location>
        <begin position="2202"/>
        <end position="2228"/>
    </location>
</feature>
<feature type="region of interest" description="Disordered" evidence="1">
    <location>
        <begin position="1710"/>
        <end position="1733"/>
    </location>
</feature>
<dbReference type="VEuPathDB" id="CryptoDB:Cvel_18265"/>
<feature type="region of interest" description="Disordered" evidence="1">
    <location>
        <begin position="512"/>
        <end position="535"/>
    </location>
</feature>
<feature type="compositionally biased region" description="Acidic residues" evidence="1">
    <location>
        <begin position="516"/>
        <end position="530"/>
    </location>
</feature>